<proteinExistence type="predicted"/>
<evidence type="ECO:0000313" key="3">
    <source>
        <dbReference type="Proteomes" id="UP001202479"/>
    </source>
</evidence>
<evidence type="ECO:0000313" key="2">
    <source>
        <dbReference type="EMBL" id="KAI3405478.2"/>
    </source>
</evidence>
<organism evidence="2 3">
    <name type="scientific">Candida oxycetoniae</name>
    <dbReference type="NCBI Taxonomy" id="497107"/>
    <lineage>
        <taxon>Eukaryota</taxon>
        <taxon>Fungi</taxon>
        <taxon>Dikarya</taxon>
        <taxon>Ascomycota</taxon>
        <taxon>Saccharomycotina</taxon>
        <taxon>Pichiomycetes</taxon>
        <taxon>Debaryomycetaceae</taxon>
        <taxon>Candida/Lodderomyces clade</taxon>
        <taxon>Candida</taxon>
    </lineage>
</organism>
<name>A0AAI9SYI8_9ASCO</name>
<gene>
    <name evidence="2" type="ORF">KGF56_001725</name>
</gene>
<dbReference type="InterPro" id="IPR001849">
    <property type="entry name" value="PH_domain"/>
</dbReference>
<evidence type="ECO:0000259" key="1">
    <source>
        <dbReference type="Pfam" id="PF16457"/>
    </source>
</evidence>
<protein>
    <submittedName>
        <fullName evidence="2">LMO1</fullName>
    </submittedName>
</protein>
<dbReference type="Pfam" id="PF16457">
    <property type="entry name" value="PH_12"/>
    <property type="match status" value="1"/>
</dbReference>
<dbReference type="Gene3D" id="2.30.29.30">
    <property type="entry name" value="Pleckstrin-homology domain (PH domain)/Phosphotyrosine-binding domain (PTB)"/>
    <property type="match status" value="1"/>
</dbReference>
<comment type="caution">
    <text evidence="2">The sequence shown here is derived from an EMBL/GenBank/DDBJ whole genome shotgun (WGS) entry which is preliminary data.</text>
</comment>
<dbReference type="RefSeq" id="XP_049181223.1">
    <property type="nucleotide sequence ID" value="XM_049322878.1"/>
</dbReference>
<dbReference type="GeneID" id="73379342"/>
<dbReference type="InterPro" id="IPR011993">
    <property type="entry name" value="PH-like_dom_sf"/>
</dbReference>
<dbReference type="Proteomes" id="UP001202479">
    <property type="component" value="Unassembled WGS sequence"/>
</dbReference>
<accession>A0AAI9SYI8</accession>
<sequence>MESSRTINHKLNEILSKNNINKAKLDESSALSYANVLKTNILGKDKQEKVNSIVVLAKLLDCIAGGGGANAGGANAGGANGANGANGAGGANVISDSYGQILNHELFRTLLSIISINMSSETYKAILKIAVITISGAVFETESLAHFLPLYESLIGFLDAIDIIATKLYLPDNKIILNSIKLVTDLINQAVKFDYSGIITIAARLKHAQFFSTIDNMMNINEEKVFVETIDHLRASYRKLNQYLNSISFDLSIKSHQLLLNNLFIFLEVSLNEFGTQATTKEYIKSGFTDNPRQYIVDNFSILLAMDLKIFLKNPNFTFKKRFHEELMMSNHMRTFPLALFIERCSKMWIKILDTNSKFPVLSYELLIYSSMNICLNLWQETKAQSNNKSDIDKIFQLLLSNIESFEVNLDRGMSIEECLDITSSKSSDEMRHIQANKISENFTTKWQSRLSVFNEELRKQVWKFVAEQRVIQLLKGSWVFTEKFGESLFNPRVRADPKSKYYYIILSPNRKFIYFKQYAEKPSFSPSFEELEEAGGVKLTDIYDVNSTVIGEALGEEDKKKYSMLISIKGTISYEKLTIVGANQKRLLSFYTDSEVNRFVWLDGIKMLKDIKTLSDDTVKQINSLMYTRRNTQLLGLDSDIDSDKEEEEEEKFSSEELDAVTTDFYYI</sequence>
<feature type="domain" description="PH" evidence="1">
    <location>
        <begin position="466"/>
        <end position="610"/>
    </location>
</feature>
<keyword evidence="3" id="KW-1185">Reference proteome</keyword>
<dbReference type="EMBL" id="JAHUZD010000029">
    <property type="protein sequence ID" value="KAI3405478.2"/>
    <property type="molecule type" value="Genomic_DNA"/>
</dbReference>
<reference evidence="2" key="1">
    <citation type="journal article" date="2022" name="DNA Res.">
        <title>Genome analysis of five recently described species of the CUG-Ser clade uncovers Candida theae as a new hybrid lineage with pathogenic potential in the Candida parapsilosis species complex.</title>
        <authorList>
            <person name="Mixao V."/>
            <person name="Del Olmo V."/>
            <person name="Hegedusova E."/>
            <person name="Saus E."/>
            <person name="Pryszcz L."/>
            <person name="Cillingova A."/>
            <person name="Nosek J."/>
            <person name="Gabaldon T."/>
        </authorList>
    </citation>
    <scope>NUCLEOTIDE SEQUENCE</scope>
    <source>
        <strain evidence="2">CBS 10844</strain>
    </source>
</reference>
<dbReference type="AlphaFoldDB" id="A0AAI9SYI8"/>